<dbReference type="PANTHER" id="PTHR22777">
    <property type="entry name" value="HEMOLYSIN-RELATED"/>
    <property type="match status" value="1"/>
</dbReference>
<protein>
    <submittedName>
        <fullName evidence="10">Putative membrane protein</fullName>
    </submittedName>
</protein>
<organism evidence="10 11">
    <name type="scientific">Wigglesworthia glossinidia endosymbiont of Glossina morsitans morsitans</name>
    <name type="common">Yale colony</name>
    <dbReference type="NCBI Taxonomy" id="1142511"/>
    <lineage>
        <taxon>Bacteria</taxon>
        <taxon>Pseudomonadati</taxon>
        <taxon>Pseudomonadota</taxon>
        <taxon>Gammaproteobacteria</taxon>
        <taxon>Enterobacterales</taxon>
        <taxon>Erwiniaceae</taxon>
        <taxon>Wigglesworthia</taxon>
    </lineage>
</organism>
<dbReference type="eggNOG" id="COG1253">
    <property type="taxonomic scope" value="Bacteria"/>
</dbReference>
<comment type="subcellular location">
    <subcellularLocation>
        <location evidence="1">Membrane</location>
    </subcellularLocation>
</comment>
<keyword evidence="6 8" id="KW-0472">Membrane</keyword>
<dbReference type="Pfam" id="PF00571">
    <property type="entry name" value="CBS"/>
    <property type="match status" value="1"/>
</dbReference>
<dbReference type="KEGG" id="wgl:WIGMOR_0112"/>
<evidence type="ECO:0000256" key="6">
    <source>
        <dbReference type="ARBA" id="ARBA00023136"/>
    </source>
</evidence>
<dbReference type="Proteomes" id="UP000009061">
    <property type="component" value="Chromosome"/>
</dbReference>
<feature type="transmembrane region" description="Helical" evidence="8">
    <location>
        <begin position="213"/>
        <end position="230"/>
    </location>
</feature>
<feature type="domain" description="CBS" evidence="9">
    <location>
        <begin position="301"/>
        <end position="361"/>
    </location>
</feature>
<keyword evidence="11" id="KW-1185">Reference proteome</keyword>
<evidence type="ECO:0000256" key="7">
    <source>
        <dbReference type="PROSITE-ProRule" id="PRU00703"/>
    </source>
</evidence>
<feature type="transmembrane region" description="Helical" evidence="8">
    <location>
        <begin position="75"/>
        <end position="99"/>
    </location>
</feature>
<dbReference type="AlphaFoldDB" id="H6Q5R7"/>
<evidence type="ECO:0000256" key="3">
    <source>
        <dbReference type="ARBA" id="ARBA00022737"/>
    </source>
</evidence>
<evidence type="ECO:0000256" key="2">
    <source>
        <dbReference type="ARBA" id="ARBA00022692"/>
    </source>
</evidence>
<dbReference type="eggNOG" id="COG0861">
    <property type="taxonomic scope" value="Bacteria"/>
</dbReference>
<evidence type="ECO:0000313" key="10">
    <source>
        <dbReference type="EMBL" id="AFA40972.1"/>
    </source>
</evidence>
<dbReference type="InterPro" id="IPR046342">
    <property type="entry name" value="CBS_dom_sf"/>
</dbReference>
<sequence length="420" mass="47673">MEFLTDPSSWAGLLTLIILEIVLGIDNLIFIAILSNKLPPQHRERARLIGLSIALIIRIGLLSLISWIVTLTKPLITIMNIMFSGCDLILIFGGLFLIFKSVTELHERLEHKENKIQENRGYTSFWIMVVQIVVLDAIFSLDAIMTAVGMVNNLYIMIIAVIFSVVIMLIAAPTLIQFMNKHKTVVVLCLSFLLIVGFSLISEGFKYHIPKGYMYTAISFSILIEFFNHISHRNLIKNQSLKPMRERAAETIVRLMGGYIDDPIIDKNLSDTEKLTNLASDERSMVANMLSLFTRSLYSIMTLRKEIVWINLQEPIKKIKERVFNQSHKMIPVCNETLDQIIGIIHITELISIDSIKQLKRVSKSNVIATVQITCNILQLIKKLQHPSGKIVFVLDKSNKIRGLITRVDILKAILSEFSS</sequence>
<dbReference type="HOGENOM" id="CLU_015237_0_0_6"/>
<evidence type="ECO:0000256" key="5">
    <source>
        <dbReference type="ARBA" id="ARBA00023122"/>
    </source>
</evidence>
<accession>H6Q5R7</accession>
<dbReference type="RefSeq" id="WP_014353911.1">
    <property type="nucleotide sequence ID" value="NC_016893.1"/>
</dbReference>
<feature type="transmembrane region" description="Helical" evidence="8">
    <location>
        <begin position="184"/>
        <end position="201"/>
    </location>
</feature>
<dbReference type="OrthoDB" id="9805314at2"/>
<feature type="transmembrane region" description="Helical" evidence="8">
    <location>
        <begin position="12"/>
        <end position="34"/>
    </location>
</feature>
<keyword evidence="4 8" id="KW-1133">Transmembrane helix</keyword>
<keyword evidence="3" id="KW-0677">Repeat</keyword>
<dbReference type="PANTHER" id="PTHR22777:SF15">
    <property type="entry name" value="UPF0053 INNER MEMBRANE PROTEIN YOAE"/>
    <property type="match status" value="1"/>
</dbReference>
<gene>
    <name evidence="10" type="primary">yoaE</name>
    <name evidence="10" type="ORF">WIGMOR_0112</name>
</gene>
<evidence type="ECO:0000313" key="11">
    <source>
        <dbReference type="Proteomes" id="UP000009061"/>
    </source>
</evidence>
<dbReference type="SUPFAM" id="SSF54631">
    <property type="entry name" value="CBS-domain pair"/>
    <property type="match status" value="1"/>
</dbReference>
<evidence type="ECO:0000259" key="9">
    <source>
        <dbReference type="PROSITE" id="PS51371"/>
    </source>
</evidence>
<keyword evidence="2 8" id="KW-0812">Transmembrane</keyword>
<feature type="transmembrane region" description="Helical" evidence="8">
    <location>
        <begin position="46"/>
        <end position="69"/>
    </location>
</feature>
<feature type="transmembrane region" description="Helical" evidence="8">
    <location>
        <begin position="125"/>
        <end position="148"/>
    </location>
</feature>
<evidence type="ECO:0000256" key="4">
    <source>
        <dbReference type="ARBA" id="ARBA00022989"/>
    </source>
</evidence>
<dbReference type="GO" id="GO:0005886">
    <property type="term" value="C:plasma membrane"/>
    <property type="evidence" value="ECO:0007669"/>
    <property type="project" value="TreeGrafter"/>
</dbReference>
<name>H6Q5R7_WIGGL</name>
<evidence type="ECO:0000256" key="8">
    <source>
        <dbReference type="SAM" id="Phobius"/>
    </source>
</evidence>
<dbReference type="Pfam" id="PF03741">
    <property type="entry name" value="TerC"/>
    <property type="match status" value="1"/>
</dbReference>
<evidence type="ECO:0000256" key="1">
    <source>
        <dbReference type="ARBA" id="ARBA00004370"/>
    </source>
</evidence>
<feature type="transmembrane region" description="Helical" evidence="8">
    <location>
        <begin position="154"/>
        <end position="172"/>
    </location>
</feature>
<dbReference type="InterPro" id="IPR005496">
    <property type="entry name" value="Integral_membrane_TerC"/>
</dbReference>
<dbReference type="EMBL" id="CP003315">
    <property type="protein sequence ID" value="AFA40972.1"/>
    <property type="molecule type" value="Genomic_DNA"/>
</dbReference>
<dbReference type="InterPro" id="IPR000644">
    <property type="entry name" value="CBS_dom"/>
</dbReference>
<dbReference type="Gene3D" id="3.10.580.10">
    <property type="entry name" value="CBS-domain"/>
    <property type="match status" value="1"/>
</dbReference>
<proteinExistence type="predicted"/>
<dbReference type="STRING" id="1142511.WIGMOR_0112"/>
<keyword evidence="5 7" id="KW-0129">CBS domain</keyword>
<reference evidence="10 11" key="1">
    <citation type="journal article" date="2012" name="MBio">
        <title>Insight into the transmission biology and species-specific functional capabilities of tsetse (Diptera: glossinidae) obligate symbiont wigglesworthia.</title>
        <authorList>
            <person name="Rio R.V."/>
            <person name="Symula R.E."/>
            <person name="Wang J."/>
            <person name="Lohs C."/>
            <person name="Wu Y.N."/>
            <person name="Snyder A.K."/>
            <person name="Bjornson R.D."/>
            <person name="Oshima K."/>
            <person name="Biehl B.S."/>
            <person name="Perna N.T."/>
            <person name="Hattori M."/>
            <person name="Aksoy S."/>
        </authorList>
    </citation>
    <scope>NUCLEOTIDE SEQUENCE [LARGE SCALE GENOMIC DNA]</scope>
    <source>
        <strain evidence="10">WGM</strain>
    </source>
</reference>
<dbReference type="PROSITE" id="PS51371">
    <property type="entry name" value="CBS"/>
    <property type="match status" value="1"/>
</dbReference>